<protein>
    <recommendedName>
        <fullName evidence="2">Putative Flp pilus-assembly TadG-like N-terminal domain-containing protein</fullName>
    </recommendedName>
</protein>
<organism evidence="3 4">
    <name type="scientific">Cupriavidus yeoncheonensis</name>
    <dbReference type="NCBI Taxonomy" id="1462994"/>
    <lineage>
        <taxon>Bacteria</taxon>
        <taxon>Pseudomonadati</taxon>
        <taxon>Pseudomonadota</taxon>
        <taxon>Betaproteobacteria</taxon>
        <taxon>Burkholderiales</taxon>
        <taxon>Burkholderiaceae</taxon>
        <taxon>Cupriavidus</taxon>
    </lineage>
</organism>
<feature type="transmembrane region" description="Helical" evidence="1">
    <location>
        <begin position="12"/>
        <end position="40"/>
    </location>
</feature>
<accession>A0A916N3B8</accession>
<evidence type="ECO:0000259" key="2">
    <source>
        <dbReference type="Pfam" id="PF13400"/>
    </source>
</evidence>
<keyword evidence="1" id="KW-0472">Membrane</keyword>
<proteinExistence type="predicted"/>
<evidence type="ECO:0000256" key="1">
    <source>
        <dbReference type="SAM" id="Phobius"/>
    </source>
</evidence>
<dbReference type="EMBL" id="CAJPUY010000007">
    <property type="protein sequence ID" value="CAG2140168.1"/>
    <property type="molecule type" value="Genomic_DNA"/>
</dbReference>
<dbReference type="AlphaFoldDB" id="A0A916N3B8"/>
<keyword evidence="1" id="KW-1133">Transmembrane helix</keyword>
<keyword evidence="4" id="KW-1185">Reference proteome</keyword>
<name>A0A916N3B8_9BURK</name>
<feature type="domain" description="Putative Flp pilus-assembly TadG-like N-terminal" evidence="2">
    <location>
        <begin position="11"/>
        <end position="57"/>
    </location>
</feature>
<gene>
    <name evidence="3" type="ORF">LMG31506_02208</name>
</gene>
<evidence type="ECO:0000313" key="3">
    <source>
        <dbReference type="EMBL" id="CAG2140168.1"/>
    </source>
</evidence>
<dbReference type="InterPro" id="IPR028087">
    <property type="entry name" value="Tad_N"/>
</dbReference>
<comment type="caution">
    <text evidence="3">The sequence shown here is derived from an EMBL/GenBank/DDBJ whole genome shotgun (WGS) entry which is preliminary data.</text>
</comment>
<reference evidence="3" key="1">
    <citation type="submission" date="2021-03" db="EMBL/GenBank/DDBJ databases">
        <authorList>
            <person name="Peeters C."/>
        </authorList>
    </citation>
    <scope>NUCLEOTIDE SEQUENCE</scope>
    <source>
        <strain evidence="3">LMG 31506</strain>
    </source>
</reference>
<evidence type="ECO:0000313" key="4">
    <source>
        <dbReference type="Proteomes" id="UP000672934"/>
    </source>
</evidence>
<dbReference type="Pfam" id="PF13400">
    <property type="entry name" value="Tad"/>
    <property type="match status" value="1"/>
</dbReference>
<dbReference type="Proteomes" id="UP000672934">
    <property type="component" value="Unassembled WGS sequence"/>
</dbReference>
<keyword evidence="1" id="KW-0812">Transmembrane</keyword>
<dbReference type="RefSeq" id="WP_211947193.1">
    <property type="nucleotide sequence ID" value="NZ_CAJPUY010000007.1"/>
</dbReference>
<sequence length="413" mass="42593">MSRYNKRKAKGVILPIVGLILAVLLGMAGLVIDLGGLFVARTELQSAVDSCALAAAQELDGVSDSTVRAANAGLTAGNANQVQFQKVAVAIAASDITFSDALNGSFSSTFSATGAKYAKCTRAVNGIAAYFIQMVGGPSSNGVAAVAVATRTHAQRSCAIPLGLIQKNTTPPDYGFTVGEWVKMRYDNSVAGSGEMGWFNLDKSTNANETAAEMLHGYCGASLGDTLFTPGNQATVTDVWNSRFGIYKSNGDMTVMTPDYSGYAYTPTNWPAQASAYDGAKPTTCSPACPTAANFLTKRASYANYADTGTQVSVGEAITNQNLTGGFNVLAKAGQGQDLATLGSSRRMVNVPVLSAGGVVTDYACMLMLHPVATNTKDAYLEYRGNAGAANSPCLGTGLAGGTAGPLVPVLVE</sequence>